<feature type="compositionally biased region" description="Pro residues" evidence="1">
    <location>
        <begin position="1104"/>
        <end position="1113"/>
    </location>
</feature>
<sequence>MPQLTSSFASAAAGQNRDSRGSGRSDSARGAGSGEWPRSNGTRTFRRASTTPFNQPSAANPADMSQHTANELPPLSANPQSAAFDSPNPLRYSREELLDIYKNHFDPNEVDTTSLLMPNWNPAQMNGTHQRPWGKPSDPPHVPQDPSVCWDANGTVRPVAFEDMSAEERDMFATDVNSTLKPPQQNKEGSHPGTVGVNGRKTSISVGNPANYQTSSPSTASRPGTRRRETADTNPFPGVSTASPTANRFTRDESWLPRRSTELKESISDEPEEEASARDAAPARSQPFTLPRSNTTGTPGFASQGSLWGPGAAAPTSAGIGAFGNFALPTPGIGDKRFGASGSRLAHLIPKDSADNAGPKPSDAPSWRPRQRTDTDPFGADDGPSGSAMLSGGHDNSPPATAVQHQRSGVFDTPVKGNAGDFGMAGLNLGHQGDGTGPASPSETNPFRSPMGGRGDEGHGEHDVDRLAQSGPGSDQQSNFGTFPRSFGGAAAFDGSDRSQTSSVGAKGFASVNPLSGWPAGPSVSTPDRERAPFQHAFGGSFLGSFTDLPSPGLGGLGGVFGPPSASRLGRGKLESLFPPAMQAQMHAHDQDNLSDSVPDLRQANPLGAIGRGTIGLHRDTDSPVRSVRGGFEDLFPTSESTRSPFSTAEQGQPGLTSTAQPQSFPTTAGGASFPTSQSADPTAVRTMVMPDRMRWVYLDPQGTMQGPFSGLEMNDWYKANFFTPDLRVKRLEDVDFEPLGQLIRRIGNSREPFLVPQMGIPHGPPPSAGGPFGGPASDAVPPLQSAFPSFGRTLTAQQQNDLERRKQEEQMFHARQRELAQHHHPAFGRLPSSIQPGGALHHHSSAHSLQSQPSFGSITSPVGMTPQHPLGPIAPSGGFFDSTAAMAPGPAQAPIGPAGELFTPDLNFTERQLLANMQATGNLSGAFPSAQAVGGPVGEGSGLRSQLPSVDQLQRDPEGFSERLEEFHELRAQFDAEQAAAAGTSDVTADVAQQEEQAVASSAAESALGAIVSALGSAESKKMTQTQTELTLTEKVRKTQADNAKSSQPEPASDLPMPFPPPVQGTPLAAPTAQRPASNLPARYGDRSGSGTPDTTSEGAALAPPPTAPWAPQPGAGTQKGPSLKEIQEAEAKKAAKKEEAAAAARRAALEQEAAALREREKAAAAATNSGLPATSTWGTGSPVGAPSGSPWKQPAALKSAVVAAASGNSNSKKTLAEIQREEELRKQKAAKEAAAAVQASTTPVSSMGKRYADLASKTSASPGPMASAVAAQPNQVGGWATVGAGGKVKAPIPTGPAVQSRSSSVGNLKTTPSPAVVKPAAKLASTSLKDAKSIAMDEFKKWLHRELGRGLIGVADIEQFAVILLEMPLDPSILAEAVYGYSTTMDGRHFADEFVRRKKLADKGIVEREPASAASETKNNGGWSEVAKKGGSAIASGSAGGAAAPKEEISGFRVVPSKGKKGKK</sequence>
<feature type="region of interest" description="Disordered" evidence="1">
    <location>
        <begin position="612"/>
        <end position="684"/>
    </location>
</feature>
<comment type="caution">
    <text evidence="3">The sequence shown here is derived from an EMBL/GenBank/DDBJ whole genome shotgun (WGS) entry which is preliminary data.</text>
</comment>
<feature type="compositionally biased region" description="Low complexity" evidence="1">
    <location>
        <begin position="1431"/>
        <end position="1446"/>
    </location>
</feature>
<dbReference type="Gene3D" id="3.30.1490.40">
    <property type="match status" value="1"/>
</dbReference>
<feature type="region of interest" description="Disordered" evidence="1">
    <location>
        <begin position="1295"/>
        <end position="1314"/>
    </location>
</feature>
<protein>
    <recommendedName>
        <fullName evidence="2">GYF domain-containing protein</fullName>
    </recommendedName>
</protein>
<evidence type="ECO:0000256" key="1">
    <source>
        <dbReference type="SAM" id="MobiDB-lite"/>
    </source>
</evidence>
<reference evidence="4" key="1">
    <citation type="journal article" date="2023" name="Mol. Phylogenet. Evol.">
        <title>Genome-scale phylogeny and comparative genomics of the fungal order Sordariales.</title>
        <authorList>
            <person name="Hensen N."/>
            <person name="Bonometti L."/>
            <person name="Westerberg I."/>
            <person name="Brannstrom I.O."/>
            <person name="Guillou S."/>
            <person name="Cros-Aarteil S."/>
            <person name="Calhoun S."/>
            <person name="Haridas S."/>
            <person name="Kuo A."/>
            <person name="Mondo S."/>
            <person name="Pangilinan J."/>
            <person name="Riley R."/>
            <person name="LaButti K."/>
            <person name="Andreopoulos B."/>
            <person name="Lipzen A."/>
            <person name="Chen C."/>
            <person name="Yan M."/>
            <person name="Daum C."/>
            <person name="Ng V."/>
            <person name="Clum A."/>
            <person name="Steindorff A."/>
            <person name="Ohm R.A."/>
            <person name="Martin F."/>
            <person name="Silar P."/>
            <person name="Natvig D.O."/>
            <person name="Lalanne C."/>
            <person name="Gautier V."/>
            <person name="Ament-Velasquez S.L."/>
            <person name="Kruys A."/>
            <person name="Hutchinson M.I."/>
            <person name="Powell A.J."/>
            <person name="Barry K."/>
            <person name="Miller A.N."/>
            <person name="Grigoriev I.V."/>
            <person name="Debuchy R."/>
            <person name="Gladieux P."/>
            <person name="Hiltunen Thoren M."/>
            <person name="Johannesson H."/>
        </authorList>
    </citation>
    <scope>NUCLEOTIDE SEQUENCE [LARGE SCALE GENOMIC DNA]</scope>
    <source>
        <strain evidence="4">CBS 284.82</strain>
    </source>
</reference>
<feature type="compositionally biased region" description="Polar residues" evidence="1">
    <location>
        <begin position="113"/>
        <end position="129"/>
    </location>
</feature>
<feature type="compositionally biased region" description="Basic and acidic residues" evidence="1">
    <location>
        <begin position="454"/>
        <end position="466"/>
    </location>
</feature>
<feature type="compositionally biased region" description="Polar residues" evidence="1">
    <location>
        <begin position="1090"/>
        <end position="1099"/>
    </location>
</feature>
<feature type="compositionally biased region" description="Basic and acidic residues" evidence="1">
    <location>
        <begin position="1127"/>
        <end position="1142"/>
    </location>
</feature>
<accession>A0AAN6SRR1</accession>
<feature type="region of interest" description="Disordered" evidence="1">
    <location>
        <begin position="1"/>
        <end position="90"/>
    </location>
</feature>
<feature type="compositionally biased region" description="Polar residues" evidence="1">
    <location>
        <begin position="944"/>
        <end position="953"/>
    </location>
</feature>
<dbReference type="InterPro" id="IPR051640">
    <property type="entry name" value="GRB10-interact_GYF"/>
</dbReference>
<feature type="region of interest" description="Disordered" evidence="1">
    <location>
        <begin position="828"/>
        <end position="890"/>
    </location>
</feature>
<dbReference type="PANTHER" id="PTHR14445:SF36">
    <property type="entry name" value="FI03272P-RELATED"/>
    <property type="match status" value="1"/>
</dbReference>
<evidence type="ECO:0000313" key="3">
    <source>
        <dbReference type="EMBL" id="KAK4040684.1"/>
    </source>
</evidence>
<feature type="compositionally biased region" description="Polar residues" evidence="1">
    <location>
        <begin position="286"/>
        <end position="306"/>
    </location>
</feature>
<feature type="region of interest" description="Disordered" evidence="1">
    <location>
        <begin position="165"/>
        <end position="486"/>
    </location>
</feature>
<feature type="compositionally biased region" description="Polar residues" evidence="1">
    <location>
        <begin position="1042"/>
        <end position="1051"/>
    </location>
</feature>
<dbReference type="CDD" id="cd00072">
    <property type="entry name" value="GYF"/>
    <property type="match status" value="1"/>
</dbReference>
<evidence type="ECO:0000313" key="4">
    <source>
        <dbReference type="Proteomes" id="UP001303115"/>
    </source>
</evidence>
<feature type="compositionally biased region" description="Basic and acidic residues" evidence="1">
    <location>
        <begin position="17"/>
        <end position="27"/>
    </location>
</feature>
<organism evidence="3 4">
    <name type="scientific">Parachaetomium inaequale</name>
    <dbReference type="NCBI Taxonomy" id="2588326"/>
    <lineage>
        <taxon>Eukaryota</taxon>
        <taxon>Fungi</taxon>
        <taxon>Dikarya</taxon>
        <taxon>Ascomycota</taxon>
        <taxon>Pezizomycotina</taxon>
        <taxon>Sordariomycetes</taxon>
        <taxon>Sordariomycetidae</taxon>
        <taxon>Sordariales</taxon>
        <taxon>Chaetomiaceae</taxon>
        <taxon>Parachaetomium</taxon>
    </lineage>
</organism>
<feature type="compositionally biased region" description="Polar residues" evidence="1">
    <location>
        <begin position="1169"/>
        <end position="1181"/>
    </location>
</feature>
<feature type="compositionally biased region" description="Polar residues" evidence="1">
    <location>
        <begin position="471"/>
        <end position="481"/>
    </location>
</feature>
<evidence type="ECO:0000259" key="2">
    <source>
        <dbReference type="PROSITE" id="PS50829"/>
    </source>
</evidence>
<feature type="region of interest" description="Disordered" evidence="1">
    <location>
        <begin position="1411"/>
        <end position="1466"/>
    </location>
</feature>
<proteinExistence type="predicted"/>
<dbReference type="SMART" id="SM00444">
    <property type="entry name" value="GYF"/>
    <property type="match status" value="1"/>
</dbReference>
<dbReference type="Proteomes" id="UP001303115">
    <property type="component" value="Unassembled WGS sequence"/>
</dbReference>
<dbReference type="GO" id="GO:0005829">
    <property type="term" value="C:cytosol"/>
    <property type="evidence" value="ECO:0007669"/>
    <property type="project" value="TreeGrafter"/>
</dbReference>
<feature type="region of interest" description="Disordered" evidence="1">
    <location>
        <begin position="1020"/>
        <end position="1194"/>
    </location>
</feature>
<feature type="domain" description="GYF" evidence="2">
    <location>
        <begin position="693"/>
        <end position="741"/>
    </location>
</feature>
<dbReference type="PROSITE" id="PS50829">
    <property type="entry name" value="GYF"/>
    <property type="match status" value="1"/>
</dbReference>
<feature type="compositionally biased region" description="Polar residues" evidence="1">
    <location>
        <begin position="1299"/>
        <end position="1314"/>
    </location>
</feature>
<feature type="region of interest" description="Disordered" evidence="1">
    <location>
        <begin position="113"/>
        <end position="150"/>
    </location>
</feature>
<feature type="compositionally biased region" description="Polar residues" evidence="1">
    <location>
        <begin position="638"/>
        <end position="667"/>
    </location>
</feature>
<gene>
    <name evidence="3" type="ORF">C8A01DRAFT_15488</name>
</gene>
<keyword evidence="4" id="KW-1185">Reference proteome</keyword>
<dbReference type="PANTHER" id="PTHR14445">
    <property type="entry name" value="GRB10 INTERACTING GYF PROTEIN"/>
    <property type="match status" value="1"/>
</dbReference>
<dbReference type="InterPro" id="IPR003169">
    <property type="entry name" value="GYF"/>
</dbReference>
<dbReference type="EMBL" id="MU854372">
    <property type="protein sequence ID" value="KAK4040684.1"/>
    <property type="molecule type" value="Genomic_DNA"/>
</dbReference>
<feature type="region of interest" description="Disordered" evidence="1">
    <location>
        <begin position="931"/>
        <end position="955"/>
    </location>
</feature>
<dbReference type="SUPFAM" id="SSF55277">
    <property type="entry name" value="GYF domain"/>
    <property type="match status" value="1"/>
</dbReference>
<name>A0AAN6SRR1_9PEZI</name>
<feature type="compositionally biased region" description="Polar residues" evidence="1">
    <location>
        <begin position="175"/>
        <end position="187"/>
    </location>
</feature>
<feature type="compositionally biased region" description="Polar residues" evidence="1">
    <location>
        <begin position="200"/>
        <end position="222"/>
    </location>
</feature>
<dbReference type="Pfam" id="PF02213">
    <property type="entry name" value="GYF"/>
    <property type="match status" value="1"/>
</dbReference>
<feature type="compositionally biased region" description="Polar residues" evidence="1">
    <location>
        <begin position="39"/>
        <end position="69"/>
    </location>
</feature>
<feature type="compositionally biased region" description="Low complexity" evidence="1">
    <location>
        <begin position="1143"/>
        <end position="1156"/>
    </location>
</feature>
<dbReference type="InterPro" id="IPR035445">
    <property type="entry name" value="GYF-like_dom_sf"/>
</dbReference>
<feature type="compositionally biased region" description="Basic and acidic residues" evidence="1">
    <location>
        <begin position="249"/>
        <end position="267"/>
    </location>
</feature>